<sequence length="93" mass="10873">IGRLTIHHDDPQPWLTLLNVLELALLNAPNGISQHKGKVVDMLLKKRFDEEWIKEEQLNFCFGILKEQITFEEQTDEAEQLCSCLEEDFEPIH</sequence>
<keyword evidence="2" id="KW-1185">Reference proteome</keyword>
<dbReference type="Proteomes" id="UP000801492">
    <property type="component" value="Unassembled WGS sequence"/>
</dbReference>
<organism evidence="1 2">
    <name type="scientific">Ignelater luminosus</name>
    <name type="common">Cucubano</name>
    <name type="synonym">Pyrophorus luminosus</name>
    <dbReference type="NCBI Taxonomy" id="2038154"/>
    <lineage>
        <taxon>Eukaryota</taxon>
        <taxon>Metazoa</taxon>
        <taxon>Ecdysozoa</taxon>
        <taxon>Arthropoda</taxon>
        <taxon>Hexapoda</taxon>
        <taxon>Insecta</taxon>
        <taxon>Pterygota</taxon>
        <taxon>Neoptera</taxon>
        <taxon>Endopterygota</taxon>
        <taxon>Coleoptera</taxon>
        <taxon>Polyphaga</taxon>
        <taxon>Elateriformia</taxon>
        <taxon>Elateroidea</taxon>
        <taxon>Elateridae</taxon>
        <taxon>Agrypninae</taxon>
        <taxon>Pyrophorini</taxon>
        <taxon>Ignelater</taxon>
    </lineage>
</organism>
<dbReference type="EMBL" id="VTPC01007023">
    <property type="protein sequence ID" value="KAF2894407.1"/>
    <property type="molecule type" value="Genomic_DNA"/>
</dbReference>
<accession>A0A8K0CZW8</accession>
<name>A0A8K0CZW8_IGNLU</name>
<proteinExistence type="predicted"/>
<reference evidence="1" key="1">
    <citation type="submission" date="2019-08" db="EMBL/GenBank/DDBJ databases">
        <title>The genome of the North American firefly Photinus pyralis.</title>
        <authorList>
            <consortium name="Photinus pyralis genome working group"/>
            <person name="Fallon T.R."/>
            <person name="Sander Lower S.E."/>
            <person name="Weng J.-K."/>
        </authorList>
    </citation>
    <scope>NUCLEOTIDE SEQUENCE</scope>
    <source>
        <strain evidence="1">TRF0915ILg1</strain>
        <tissue evidence="1">Whole body</tissue>
    </source>
</reference>
<dbReference type="AlphaFoldDB" id="A0A8K0CZW8"/>
<evidence type="ECO:0000313" key="1">
    <source>
        <dbReference type="EMBL" id="KAF2894407.1"/>
    </source>
</evidence>
<feature type="non-terminal residue" evidence="1">
    <location>
        <position position="1"/>
    </location>
</feature>
<gene>
    <name evidence="1" type="ORF">ILUMI_11766</name>
</gene>
<comment type="caution">
    <text evidence="1">The sequence shown here is derived from an EMBL/GenBank/DDBJ whole genome shotgun (WGS) entry which is preliminary data.</text>
</comment>
<protein>
    <submittedName>
        <fullName evidence="1">Uncharacterized protein</fullName>
    </submittedName>
</protein>
<evidence type="ECO:0000313" key="2">
    <source>
        <dbReference type="Proteomes" id="UP000801492"/>
    </source>
</evidence>
<dbReference type="OrthoDB" id="6779410at2759"/>